<dbReference type="SUPFAM" id="SSF47413">
    <property type="entry name" value="lambda repressor-like DNA-binding domains"/>
    <property type="match status" value="1"/>
</dbReference>
<dbReference type="Gene3D" id="1.10.260.40">
    <property type="entry name" value="lambda repressor-like DNA-binding domains"/>
    <property type="match status" value="1"/>
</dbReference>
<sequence length="64" mass="7042">MQSRVKELRTERGLSQQALATALGVSRQTINAIETGRYDPSLTLAVHLARHFGSTVEEVFDVDA</sequence>
<evidence type="ECO:0000313" key="4">
    <source>
        <dbReference type="Proteomes" id="UP000515708"/>
    </source>
</evidence>
<protein>
    <submittedName>
        <fullName evidence="3">Helix-turn-helix transcriptional regulator</fullName>
    </submittedName>
</protein>
<accession>A0A7D7WI88</accession>
<dbReference type="SMART" id="SM00530">
    <property type="entry name" value="HTH_XRE"/>
    <property type="match status" value="1"/>
</dbReference>
<dbReference type="InterPro" id="IPR010982">
    <property type="entry name" value="Lambda_DNA-bd_dom_sf"/>
</dbReference>
<reference evidence="3 4" key="1">
    <citation type="journal article" date="2020" name="Front. Microbiol.">
        <title>Design of Bacterial Strain-Specific qPCR Assays Using NGS Data and Publicly Available Resources and Its Application to Track Biocontrol Strains.</title>
        <authorList>
            <person name="Hernandez I."/>
            <person name="Sant C."/>
            <person name="Martinez R."/>
            <person name="Fernandez C."/>
        </authorList>
    </citation>
    <scope>NUCLEOTIDE SEQUENCE [LARGE SCALE GENOMIC DNA]</scope>
    <source>
        <strain evidence="3 4">B24</strain>
    </source>
</reference>
<dbReference type="AlphaFoldDB" id="A0A7D7WI88"/>
<evidence type="ECO:0000259" key="2">
    <source>
        <dbReference type="PROSITE" id="PS50943"/>
    </source>
</evidence>
<dbReference type="PROSITE" id="PS50943">
    <property type="entry name" value="HTH_CROC1"/>
    <property type="match status" value="1"/>
</dbReference>
<organism evidence="3 4">
    <name type="scientific">Microbacterium esteraromaticum</name>
    <dbReference type="NCBI Taxonomy" id="57043"/>
    <lineage>
        <taxon>Bacteria</taxon>
        <taxon>Bacillati</taxon>
        <taxon>Actinomycetota</taxon>
        <taxon>Actinomycetes</taxon>
        <taxon>Micrococcales</taxon>
        <taxon>Microbacteriaceae</taxon>
        <taxon>Microbacterium</taxon>
    </lineage>
</organism>
<gene>
    <name evidence="3" type="ORF">FVO59_07065</name>
</gene>
<dbReference type="Proteomes" id="UP000515708">
    <property type="component" value="Chromosome"/>
</dbReference>
<dbReference type="PANTHER" id="PTHR46558">
    <property type="entry name" value="TRACRIPTIONAL REGULATORY PROTEIN-RELATED-RELATED"/>
    <property type="match status" value="1"/>
</dbReference>
<evidence type="ECO:0000313" key="3">
    <source>
        <dbReference type="EMBL" id="QMU97010.1"/>
    </source>
</evidence>
<dbReference type="Pfam" id="PF01381">
    <property type="entry name" value="HTH_3"/>
    <property type="match status" value="1"/>
</dbReference>
<evidence type="ECO:0000256" key="1">
    <source>
        <dbReference type="ARBA" id="ARBA00023125"/>
    </source>
</evidence>
<dbReference type="RefSeq" id="WP_182256057.1">
    <property type="nucleotide sequence ID" value="NZ_CP043732.1"/>
</dbReference>
<name>A0A7D7WI88_9MICO</name>
<proteinExistence type="predicted"/>
<dbReference type="CDD" id="cd00093">
    <property type="entry name" value="HTH_XRE"/>
    <property type="match status" value="1"/>
</dbReference>
<dbReference type="PANTHER" id="PTHR46558:SF4">
    <property type="entry name" value="DNA-BIDING PHAGE PROTEIN"/>
    <property type="match status" value="1"/>
</dbReference>
<dbReference type="EMBL" id="CP043732">
    <property type="protein sequence ID" value="QMU97010.1"/>
    <property type="molecule type" value="Genomic_DNA"/>
</dbReference>
<dbReference type="GO" id="GO:0003677">
    <property type="term" value="F:DNA binding"/>
    <property type="evidence" value="ECO:0007669"/>
    <property type="project" value="UniProtKB-KW"/>
</dbReference>
<dbReference type="InterPro" id="IPR001387">
    <property type="entry name" value="Cro/C1-type_HTH"/>
</dbReference>
<keyword evidence="1" id="KW-0238">DNA-binding</keyword>
<feature type="domain" description="HTH cro/C1-type" evidence="2">
    <location>
        <begin position="5"/>
        <end position="59"/>
    </location>
</feature>